<feature type="transmembrane region" description="Helical" evidence="1">
    <location>
        <begin position="212"/>
        <end position="234"/>
    </location>
</feature>
<feature type="transmembrane region" description="Helical" evidence="1">
    <location>
        <begin position="120"/>
        <end position="141"/>
    </location>
</feature>
<evidence type="ECO:0000313" key="2">
    <source>
        <dbReference type="EMBL" id="SDL32993.1"/>
    </source>
</evidence>
<feature type="transmembrane region" description="Helical" evidence="1">
    <location>
        <begin position="88"/>
        <end position="108"/>
    </location>
</feature>
<feature type="transmembrane region" description="Helical" evidence="1">
    <location>
        <begin position="287"/>
        <end position="309"/>
    </location>
</feature>
<feature type="transmembrane region" description="Helical" evidence="1">
    <location>
        <begin position="48"/>
        <end position="68"/>
    </location>
</feature>
<name>A0A1G9J708_9ACTN</name>
<evidence type="ECO:0000313" key="3">
    <source>
        <dbReference type="Proteomes" id="UP000199475"/>
    </source>
</evidence>
<dbReference type="PANTHER" id="PTHR38095">
    <property type="entry name" value="ANAEROBIC DIMETHYL SULFOXIDE REDUCTASE CHAIN YNFH"/>
    <property type="match status" value="1"/>
</dbReference>
<dbReference type="GO" id="GO:0005886">
    <property type="term" value="C:plasma membrane"/>
    <property type="evidence" value="ECO:0007669"/>
    <property type="project" value="TreeGrafter"/>
</dbReference>
<sequence length="318" mass="34382">MTFAELPMVLFTVLAQMSVGAFLVLGVVQTLGSLKFQSATIDRVADPALYAIGPTLVLGLFASIFHMHDIFNVFNVVRGFQTSWLSREIIFGMAFAGSGFLFALMQWFKWGTPRLRQAIAAITALLGVGLVYVMSMIYYTLPSVPAWNTWFTPVQFALTTVLLGSLAVGTAFMTVTMFRRHRLERGGKIFGARVAPERGDHVKVNQLLATSLRWIAVTVVVSGGLLMVLIPLHLSKMAGLGEVGVESLAPYSGTLLVLRLALVAAGAGLVAIFMYAFAKAKSNPRPLAIAVTLAFGLVLAGELLGRAQFYESMVRIGM</sequence>
<proteinExistence type="predicted"/>
<dbReference type="GO" id="GO:0019645">
    <property type="term" value="P:anaerobic electron transport chain"/>
    <property type="evidence" value="ECO:0007669"/>
    <property type="project" value="InterPro"/>
</dbReference>
<dbReference type="EMBL" id="FNGP01000002">
    <property type="protein sequence ID" value="SDL32993.1"/>
    <property type="molecule type" value="Genomic_DNA"/>
</dbReference>
<reference evidence="2 3" key="1">
    <citation type="submission" date="2016-10" db="EMBL/GenBank/DDBJ databases">
        <authorList>
            <person name="de Groot N.N."/>
        </authorList>
    </citation>
    <scope>NUCLEOTIDE SEQUENCE [LARGE SCALE GENOMIC DNA]</scope>
    <source>
        <strain evidence="2 3">CGMCC 1.9159</strain>
    </source>
</reference>
<protein>
    <submittedName>
        <fullName evidence="2">Anaerobic dimethyl sulfoxide reductase subunit C (DMSO reductase anchor subunit)</fullName>
    </submittedName>
</protein>
<accession>A0A1G9J708</accession>
<feature type="transmembrane region" description="Helical" evidence="1">
    <location>
        <begin position="254"/>
        <end position="275"/>
    </location>
</feature>
<dbReference type="Proteomes" id="UP000199475">
    <property type="component" value="Unassembled WGS sequence"/>
</dbReference>
<feature type="transmembrane region" description="Helical" evidence="1">
    <location>
        <begin position="6"/>
        <end position="28"/>
    </location>
</feature>
<dbReference type="STRING" id="686624.SAMN04488242_1059"/>
<dbReference type="GO" id="GO:0009389">
    <property type="term" value="F:dimethyl sulfoxide reductase activity"/>
    <property type="evidence" value="ECO:0007669"/>
    <property type="project" value="TreeGrafter"/>
</dbReference>
<keyword evidence="1" id="KW-0472">Membrane</keyword>
<dbReference type="InterPro" id="IPR007059">
    <property type="entry name" value="DmsC"/>
</dbReference>
<keyword evidence="1" id="KW-1133">Transmembrane helix</keyword>
<dbReference type="GO" id="GO:0009390">
    <property type="term" value="C:dimethyl sulfoxide reductase complex"/>
    <property type="evidence" value="ECO:0007669"/>
    <property type="project" value="TreeGrafter"/>
</dbReference>
<dbReference type="OrthoDB" id="4394845at2"/>
<gene>
    <name evidence="2" type="ORF">SAMN04488242_1059</name>
</gene>
<dbReference type="Pfam" id="PF04976">
    <property type="entry name" value="DmsC"/>
    <property type="match status" value="1"/>
</dbReference>
<dbReference type="RefSeq" id="WP_093249680.1">
    <property type="nucleotide sequence ID" value="NZ_FNGP01000002.1"/>
</dbReference>
<feature type="transmembrane region" description="Helical" evidence="1">
    <location>
        <begin position="153"/>
        <end position="178"/>
    </location>
</feature>
<evidence type="ECO:0000256" key="1">
    <source>
        <dbReference type="SAM" id="Phobius"/>
    </source>
</evidence>
<organism evidence="2 3">
    <name type="scientific">Tessaracoccus oleiagri</name>
    <dbReference type="NCBI Taxonomy" id="686624"/>
    <lineage>
        <taxon>Bacteria</taxon>
        <taxon>Bacillati</taxon>
        <taxon>Actinomycetota</taxon>
        <taxon>Actinomycetes</taxon>
        <taxon>Propionibacteriales</taxon>
        <taxon>Propionibacteriaceae</taxon>
        <taxon>Tessaracoccus</taxon>
    </lineage>
</organism>
<dbReference type="PANTHER" id="PTHR38095:SF2">
    <property type="entry name" value="ANAEROBIC DIMETHYL SULFOXIDE REDUCTASE CHAIN C"/>
    <property type="match status" value="1"/>
</dbReference>
<dbReference type="AlphaFoldDB" id="A0A1G9J708"/>
<keyword evidence="3" id="KW-1185">Reference proteome</keyword>
<keyword evidence="1" id="KW-0812">Transmembrane</keyword>